<evidence type="ECO:0000313" key="4">
    <source>
        <dbReference type="EMBL" id="SEO44072.1"/>
    </source>
</evidence>
<feature type="signal peptide" evidence="2">
    <location>
        <begin position="1"/>
        <end position="20"/>
    </location>
</feature>
<feature type="chain" id="PRO_5011674824" evidence="2">
    <location>
        <begin position="21"/>
        <end position="190"/>
    </location>
</feature>
<evidence type="ECO:0000313" key="5">
    <source>
        <dbReference type="Proteomes" id="UP000199657"/>
    </source>
</evidence>
<dbReference type="EMBL" id="FOEG01000001">
    <property type="protein sequence ID" value="SEO44072.1"/>
    <property type="molecule type" value="Genomic_DNA"/>
</dbReference>
<evidence type="ECO:0000256" key="1">
    <source>
        <dbReference type="ARBA" id="ARBA00022729"/>
    </source>
</evidence>
<evidence type="ECO:0000256" key="2">
    <source>
        <dbReference type="SAM" id="SignalP"/>
    </source>
</evidence>
<dbReference type="Pfam" id="PF13505">
    <property type="entry name" value="OMP_b-brl"/>
    <property type="match status" value="1"/>
</dbReference>
<dbReference type="Proteomes" id="UP000199657">
    <property type="component" value="Unassembled WGS sequence"/>
</dbReference>
<keyword evidence="1 2" id="KW-0732">Signal</keyword>
<dbReference type="STRING" id="406100.SAMN04488052_10189"/>
<sequence length="190" mass="20616">MKRLSALTAAAILLPATAGAANLSYNHIEGGLNWADPPNRFGDSDFGLLIRGQGHLNDTIFARGQFQSHRFDIGSGPDSTTISRDVLWGGVGFRLPTQQRDLDIYGALDLGYDFGDQDDPGFRLEGGARAYLDPGWDTTAGVRLWRFNDASSNVQVFGSGYYEVAPQLSLGGELAVGDFDEILFGARYTF</sequence>
<gene>
    <name evidence="4" type="ORF">SAMN04488052_10189</name>
</gene>
<reference evidence="4 5" key="1">
    <citation type="submission" date="2016-10" db="EMBL/GenBank/DDBJ databases">
        <authorList>
            <person name="de Groot N.N."/>
        </authorList>
    </citation>
    <scope>NUCLEOTIDE SEQUENCE [LARGE SCALE GENOMIC DNA]</scope>
    <source>
        <strain evidence="4 5">CGMCC 1.6291</strain>
    </source>
</reference>
<name>A0A1H8PPZ2_9GAMM</name>
<dbReference type="AlphaFoldDB" id="A0A1H8PPZ2"/>
<proteinExistence type="predicted"/>
<feature type="domain" description="Outer membrane protein beta-barrel" evidence="3">
    <location>
        <begin position="7"/>
        <end position="158"/>
    </location>
</feature>
<evidence type="ECO:0000259" key="3">
    <source>
        <dbReference type="Pfam" id="PF13505"/>
    </source>
</evidence>
<keyword evidence="5" id="KW-1185">Reference proteome</keyword>
<protein>
    <submittedName>
        <fullName evidence="4">Outer membrane protein beta-barrel domain-containing protein</fullName>
    </submittedName>
</protein>
<accession>A0A1H8PPZ2</accession>
<dbReference type="RefSeq" id="WP_091638977.1">
    <property type="nucleotide sequence ID" value="NZ_FOEG01000001.1"/>
</dbReference>
<organism evidence="4 5">
    <name type="scientific">Aquisalimonas asiatica</name>
    <dbReference type="NCBI Taxonomy" id="406100"/>
    <lineage>
        <taxon>Bacteria</taxon>
        <taxon>Pseudomonadati</taxon>
        <taxon>Pseudomonadota</taxon>
        <taxon>Gammaproteobacteria</taxon>
        <taxon>Chromatiales</taxon>
        <taxon>Ectothiorhodospiraceae</taxon>
        <taxon>Aquisalimonas</taxon>
    </lineage>
</organism>
<dbReference type="InterPro" id="IPR027385">
    <property type="entry name" value="Beta-barrel_OMP"/>
</dbReference>